<protein>
    <recommendedName>
        <fullName evidence="3">Fas-binding factor 1 C-terminal domain-containing protein</fullName>
    </recommendedName>
</protein>
<feature type="compositionally biased region" description="Polar residues" evidence="2">
    <location>
        <begin position="154"/>
        <end position="163"/>
    </location>
</feature>
<evidence type="ECO:0000256" key="1">
    <source>
        <dbReference type="SAM" id="Coils"/>
    </source>
</evidence>
<dbReference type="AlphaFoldDB" id="A0A834I405"/>
<dbReference type="OrthoDB" id="8195456at2759"/>
<evidence type="ECO:0000313" key="5">
    <source>
        <dbReference type="Proteomes" id="UP000625711"/>
    </source>
</evidence>
<dbReference type="GO" id="GO:0036064">
    <property type="term" value="C:ciliary basal body"/>
    <property type="evidence" value="ECO:0007669"/>
    <property type="project" value="TreeGrafter"/>
</dbReference>
<feature type="region of interest" description="Disordered" evidence="2">
    <location>
        <begin position="403"/>
        <end position="425"/>
    </location>
</feature>
<feature type="compositionally biased region" description="Basic and acidic residues" evidence="2">
    <location>
        <begin position="92"/>
        <end position="105"/>
    </location>
</feature>
<dbReference type="PANTHER" id="PTHR33689:SF1">
    <property type="entry name" value="FAS-BINDING FACTOR 1"/>
    <property type="match status" value="1"/>
</dbReference>
<feature type="compositionally biased region" description="Basic and acidic residues" evidence="2">
    <location>
        <begin position="52"/>
        <end position="68"/>
    </location>
</feature>
<proteinExistence type="predicted"/>
<evidence type="ECO:0000313" key="4">
    <source>
        <dbReference type="EMBL" id="KAF7273534.1"/>
    </source>
</evidence>
<feature type="coiled-coil region" evidence="1">
    <location>
        <begin position="616"/>
        <end position="643"/>
    </location>
</feature>
<dbReference type="PANTHER" id="PTHR33689">
    <property type="entry name" value="FAS-BINDING FACTOR 1"/>
    <property type="match status" value="1"/>
</dbReference>
<evidence type="ECO:0000256" key="2">
    <source>
        <dbReference type="SAM" id="MobiDB-lite"/>
    </source>
</evidence>
<feature type="compositionally biased region" description="Polar residues" evidence="2">
    <location>
        <begin position="300"/>
        <end position="313"/>
    </location>
</feature>
<organism evidence="4 5">
    <name type="scientific">Rhynchophorus ferrugineus</name>
    <name type="common">Red palm weevil</name>
    <name type="synonym">Curculio ferrugineus</name>
    <dbReference type="NCBI Taxonomy" id="354439"/>
    <lineage>
        <taxon>Eukaryota</taxon>
        <taxon>Metazoa</taxon>
        <taxon>Ecdysozoa</taxon>
        <taxon>Arthropoda</taxon>
        <taxon>Hexapoda</taxon>
        <taxon>Insecta</taxon>
        <taxon>Pterygota</taxon>
        <taxon>Neoptera</taxon>
        <taxon>Endopterygota</taxon>
        <taxon>Coleoptera</taxon>
        <taxon>Polyphaga</taxon>
        <taxon>Cucujiformia</taxon>
        <taxon>Curculionidae</taxon>
        <taxon>Dryophthorinae</taxon>
        <taxon>Rhynchophorus</taxon>
    </lineage>
</organism>
<feature type="coiled-coil region" evidence="1">
    <location>
        <begin position="727"/>
        <end position="835"/>
    </location>
</feature>
<dbReference type="GO" id="GO:0097539">
    <property type="term" value="C:ciliary transition fiber"/>
    <property type="evidence" value="ECO:0007669"/>
    <property type="project" value="InterPro"/>
</dbReference>
<evidence type="ECO:0000259" key="3">
    <source>
        <dbReference type="Pfam" id="PF21007"/>
    </source>
</evidence>
<dbReference type="GO" id="GO:0060271">
    <property type="term" value="P:cilium assembly"/>
    <property type="evidence" value="ECO:0007669"/>
    <property type="project" value="InterPro"/>
</dbReference>
<feature type="compositionally biased region" description="Acidic residues" evidence="2">
    <location>
        <begin position="1"/>
        <end position="12"/>
    </location>
</feature>
<gene>
    <name evidence="4" type="ORF">GWI33_013775</name>
</gene>
<feature type="coiled-coil region" evidence="1">
    <location>
        <begin position="451"/>
        <end position="582"/>
    </location>
</feature>
<dbReference type="GO" id="GO:0090162">
    <property type="term" value="P:establishment of epithelial cell polarity"/>
    <property type="evidence" value="ECO:0007669"/>
    <property type="project" value="InterPro"/>
</dbReference>
<comment type="caution">
    <text evidence="4">The sequence shown here is derived from an EMBL/GenBank/DDBJ whole genome shotgun (WGS) entry which is preliminary data.</text>
</comment>
<feature type="compositionally biased region" description="Basic and acidic residues" evidence="2">
    <location>
        <begin position="283"/>
        <end position="296"/>
    </location>
</feature>
<feature type="coiled-coil region" evidence="1">
    <location>
        <begin position="345"/>
        <end position="394"/>
    </location>
</feature>
<keyword evidence="5" id="KW-1185">Reference proteome</keyword>
<feature type="compositionally biased region" description="Basic and acidic residues" evidence="2">
    <location>
        <begin position="244"/>
        <end position="262"/>
    </location>
</feature>
<feature type="compositionally biased region" description="Low complexity" evidence="2">
    <location>
        <begin position="69"/>
        <end position="80"/>
    </location>
</feature>
<feature type="compositionally biased region" description="Basic and acidic residues" evidence="2">
    <location>
        <begin position="135"/>
        <end position="150"/>
    </location>
</feature>
<feature type="region of interest" description="Disordered" evidence="2">
    <location>
        <begin position="1"/>
        <end position="323"/>
    </location>
</feature>
<dbReference type="Pfam" id="PF21007">
    <property type="entry name" value="FBF1"/>
    <property type="match status" value="1"/>
</dbReference>
<dbReference type="InterPro" id="IPR049390">
    <property type="entry name" value="FBF1_C"/>
</dbReference>
<feature type="compositionally biased region" description="Basic and acidic residues" evidence="2">
    <location>
        <begin position="410"/>
        <end position="425"/>
    </location>
</feature>
<dbReference type="InterPro" id="IPR033561">
    <property type="entry name" value="FBF1"/>
</dbReference>
<dbReference type="EMBL" id="JAACXV010013378">
    <property type="protein sequence ID" value="KAF7273534.1"/>
    <property type="molecule type" value="Genomic_DNA"/>
</dbReference>
<reference evidence="4" key="1">
    <citation type="submission" date="2020-08" db="EMBL/GenBank/DDBJ databases">
        <title>Genome sequencing and assembly of the red palm weevil Rhynchophorus ferrugineus.</title>
        <authorList>
            <person name="Dias G.B."/>
            <person name="Bergman C.M."/>
            <person name="Manee M."/>
        </authorList>
    </citation>
    <scope>NUCLEOTIDE SEQUENCE</scope>
    <source>
        <strain evidence="4">AA-2017</strain>
        <tissue evidence="4">Whole larva</tissue>
    </source>
</reference>
<dbReference type="GO" id="GO:0005814">
    <property type="term" value="C:centriole"/>
    <property type="evidence" value="ECO:0007669"/>
    <property type="project" value="TreeGrafter"/>
</dbReference>
<dbReference type="Proteomes" id="UP000625711">
    <property type="component" value="Unassembled WGS sequence"/>
</dbReference>
<accession>A0A834I405</accession>
<feature type="domain" description="Fas-binding factor 1 C-terminal" evidence="3">
    <location>
        <begin position="432"/>
        <end position="860"/>
    </location>
</feature>
<name>A0A834I405_RHYFE</name>
<keyword evidence="1" id="KW-0175">Coiled coil</keyword>
<sequence>MDFELESDDSFFDEPKLTAKKTNPSKSNPKKPLDDLFGFQGEKSDEQGALERGNEFKPKVKFNVDEGKSGTSKTSISSKGLDWLGGSDDPDFSTKDQSKSSKNDLLDDILPSGPSKTESKRSLDLLNDILPKPSSKTDSKKALSFEDILKGSKAQRSGPSSLEKTVALAGEPKSGPGSLENILDAGKGKGSDKLGQGNVFDGGLDTQKSSMTSRRGRRGSSSGVTDILGLFGQEQSSGPPSRGRRSELDEKATPKDKEKDVPDWLGGTPQALPAKPDVNLPPKTEDYHPKSEKPTDVVETPSNPSVSVTNPVQASKPHPQPTDNFQTNISNLQTQESFLLVSLQLKQYEQSLTDIKQQQEEILKKQEDQFDVFLNKYIDKQKNIEQEMLAQQERINEHIRTLTFGGGGDSNRKYRQEESNTADDRNDADVALNKVVDNLKQRHNEEYFLMEESYKKQLNLLEKSAEQMEQRLQEEIEALTKAYEDKLSGIKGQHVQELEQLSEKLKNLEQKHREELSNARDDQNRLIREAKQEFLDQLDRIKEQTSRERDLLADGSEISQRLSKSADKLERNEEILEKLQEKVLLDYNVLSTARERSIETKEKEVFAMRLALEKCREQAEKDRTQLLALVRTLEQKISEQNQNSQEERWALQQTAATLAARAAAFDREVEFSRNSIEREREQLKTFKESLLAEQARITAQLTEEKLRINAEQARLKVSSTLVTDYEVQKVKTEAETAIQVAKELTEKLNRERETVHRQKVELENFRRRLVEKERDLSDREEELEDLRREINQRIIDDRKMTQEAKFLEAKYKEKLIELQEKTTSLSNREKKLAEEKLLISKERLNLYTSMKDKSGHKKCMLCKAEDDKNDLPYSNDADFVRLRMEALDDERTSEVSREDNSHILPST</sequence>